<dbReference type="Gene3D" id="1.20.5.170">
    <property type="match status" value="1"/>
</dbReference>
<keyword evidence="6" id="KW-0418">Kinase</keyword>
<evidence type="ECO:0000256" key="3">
    <source>
        <dbReference type="ARBA" id="ARBA00022553"/>
    </source>
</evidence>
<evidence type="ECO:0000256" key="9">
    <source>
        <dbReference type="ARBA" id="ARBA00034247"/>
    </source>
</evidence>
<dbReference type="InterPro" id="IPR000700">
    <property type="entry name" value="PAS-assoc_C"/>
</dbReference>
<dbReference type="Pfam" id="PF13426">
    <property type="entry name" value="PAS_9"/>
    <property type="match status" value="1"/>
</dbReference>
<proteinExistence type="predicted"/>
<dbReference type="SMART" id="SM00267">
    <property type="entry name" value="GGDEF"/>
    <property type="match status" value="1"/>
</dbReference>
<dbReference type="SUPFAM" id="SSF103190">
    <property type="entry name" value="Sensory domain-like"/>
    <property type="match status" value="2"/>
</dbReference>
<evidence type="ECO:0000259" key="13">
    <source>
        <dbReference type="PROSITE" id="PS50887"/>
    </source>
</evidence>
<dbReference type="InterPro" id="IPR000160">
    <property type="entry name" value="GGDEF_dom"/>
</dbReference>
<keyword evidence="3" id="KW-0597">Phosphoprotein</keyword>
<comment type="subcellular location">
    <subcellularLocation>
        <location evidence="1">Cell inner membrane</location>
    </subcellularLocation>
</comment>
<evidence type="ECO:0000313" key="15">
    <source>
        <dbReference type="Proteomes" id="UP000726136"/>
    </source>
</evidence>
<dbReference type="InterPro" id="IPR029151">
    <property type="entry name" value="Sensor-like_sf"/>
</dbReference>
<comment type="catalytic activity">
    <reaction evidence="9">
        <text>2 GTP = 3',3'-c-di-GMP + 2 diphosphate</text>
        <dbReference type="Rhea" id="RHEA:24898"/>
        <dbReference type="ChEBI" id="CHEBI:33019"/>
        <dbReference type="ChEBI" id="CHEBI:37565"/>
        <dbReference type="ChEBI" id="CHEBI:58805"/>
        <dbReference type="EC" id="2.7.7.65"/>
    </reaction>
</comment>
<dbReference type="NCBIfam" id="TIGR00229">
    <property type="entry name" value="sensory_box"/>
    <property type="match status" value="1"/>
</dbReference>
<dbReference type="InterPro" id="IPR050469">
    <property type="entry name" value="Diguanylate_Cyclase"/>
</dbReference>
<dbReference type="SUPFAM" id="SSF55785">
    <property type="entry name" value="PYP-like sensor domain (PAS domain)"/>
    <property type="match status" value="1"/>
</dbReference>
<dbReference type="InterPro" id="IPR000014">
    <property type="entry name" value="PAS"/>
</dbReference>
<evidence type="ECO:0000256" key="6">
    <source>
        <dbReference type="ARBA" id="ARBA00022777"/>
    </source>
</evidence>
<evidence type="ECO:0000313" key="14">
    <source>
        <dbReference type="EMBL" id="MBF4373431.1"/>
    </source>
</evidence>
<gene>
    <name evidence="14" type="ORF">EAY46_10090</name>
</gene>
<keyword evidence="7" id="KW-0067">ATP-binding</keyword>
<dbReference type="CDD" id="cd00130">
    <property type="entry name" value="PAS"/>
    <property type="match status" value="1"/>
</dbReference>
<evidence type="ECO:0000256" key="7">
    <source>
        <dbReference type="ARBA" id="ARBA00022840"/>
    </source>
</evidence>
<evidence type="ECO:0000256" key="4">
    <source>
        <dbReference type="ARBA" id="ARBA00022679"/>
    </source>
</evidence>
<evidence type="ECO:0000256" key="2">
    <source>
        <dbReference type="ARBA" id="ARBA00012528"/>
    </source>
</evidence>
<keyword evidence="10" id="KW-1133">Transmembrane helix</keyword>
<keyword evidence="4" id="KW-0808">Transferase</keyword>
<dbReference type="InterPro" id="IPR043128">
    <property type="entry name" value="Rev_trsase/Diguanyl_cyclase"/>
</dbReference>
<dbReference type="RefSeq" id="WP_194663245.1">
    <property type="nucleotide sequence ID" value="NZ_RDPI01000010.1"/>
</dbReference>
<sequence length="623" mass="70643">MRYTKIISILLIICFLFSAIVTGYYYQRYQEVKDSATQNTVAEAFDQLNESEHQYRGLKAQVGSIVDLLSRSQSLYEFIFSPSEANQQSLEKSWSSVAEKQTWYSSIALLDVSGHEQLRIHYSATNHLASSVKTQQDSSHHDYIAFAENLSEGDVGVWGITLADAPSRAAIQPMLCVITPVTVLGERKGYLVLNVDIWSQSSRLTHARDPQLTPELIGDSGFYLSSSDKTKLFGDLLPSNQHVNLALQLPKTWQQMQLKPSGYVLENNKMTVYTTLKFTSLKPVFLIIQFTDEQLDHRAQRDVNDLIKEAFFVFFVVLIFALPMVSMALHYHHRSIESKLARAALNGMSAVMISDRKHKVMMVNGEFEKITGLTIDEIKGSNALKLLLSPNGMEFMLEVLEEVSQQHFWEGEVEMVNTQGETLTAIMRIQAIKEATKVSYYITSLVDITQHKELENRLRELSEKDALTQLWNRRKFEAELQHHTHLVQRYPESHQVCLVLIDIDYFKRVNDEQGHDEGDRVIIKVGEILSQTLRTTDFLARIGGEEFAIIMPHTSVEEAEIVLNRLRVAVEVEQSLTVTISAGFTDLTADGKRSYKCADIALYEAKTLGRNRVSLCKSSDDLA</sequence>
<keyword evidence="10" id="KW-0812">Transmembrane</keyword>
<evidence type="ECO:0000256" key="5">
    <source>
        <dbReference type="ARBA" id="ARBA00022741"/>
    </source>
</evidence>
<dbReference type="PROSITE" id="PS50112">
    <property type="entry name" value="PAS"/>
    <property type="match status" value="1"/>
</dbReference>
<dbReference type="CDD" id="cd01949">
    <property type="entry name" value="GGDEF"/>
    <property type="match status" value="1"/>
</dbReference>
<dbReference type="Pfam" id="PF21623">
    <property type="entry name" value="HK_sensor_dom_bact"/>
    <property type="match status" value="1"/>
</dbReference>
<organism evidence="14 15">
    <name type="scientific">Vibrio anguillarum</name>
    <name type="common">Listonella anguillarum</name>
    <dbReference type="NCBI Taxonomy" id="55601"/>
    <lineage>
        <taxon>Bacteria</taxon>
        <taxon>Pseudomonadati</taxon>
        <taxon>Pseudomonadota</taxon>
        <taxon>Gammaproteobacteria</taxon>
        <taxon>Vibrionales</taxon>
        <taxon>Vibrionaceae</taxon>
        <taxon>Vibrio</taxon>
    </lineage>
</organism>
<dbReference type="Pfam" id="PF00990">
    <property type="entry name" value="GGDEF"/>
    <property type="match status" value="1"/>
</dbReference>
<feature type="domain" description="GGDEF" evidence="13">
    <location>
        <begin position="494"/>
        <end position="618"/>
    </location>
</feature>
<dbReference type="Proteomes" id="UP000726136">
    <property type="component" value="Unassembled WGS sequence"/>
</dbReference>
<comment type="caution">
    <text evidence="14">The sequence shown here is derived from an EMBL/GenBank/DDBJ whole genome shotgun (WGS) entry which is preliminary data.</text>
</comment>
<name>A0ABR9Z5R6_VIBAN</name>
<dbReference type="PANTHER" id="PTHR45138:SF9">
    <property type="entry name" value="DIGUANYLATE CYCLASE DGCM-RELATED"/>
    <property type="match status" value="1"/>
</dbReference>
<dbReference type="NCBIfam" id="TIGR00254">
    <property type="entry name" value="GGDEF"/>
    <property type="match status" value="1"/>
</dbReference>
<dbReference type="InterPro" id="IPR048760">
    <property type="entry name" value="VP0354-like_sensor_dom"/>
</dbReference>
<dbReference type="SMART" id="SM00091">
    <property type="entry name" value="PAS"/>
    <property type="match status" value="1"/>
</dbReference>
<dbReference type="PROSITE" id="PS50113">
    <property type="entry name" value="PAC"/>
    <property type="match status" value="1"/>
</dbReference>
<dbReference type="EMBL" id="RDPI01000010">
    <property type="protein sequence ID" value="MBF4373431.1"/>
    <property type="molecule type" value="Genomic_DNA"/>
</dbReference>
<accession>A0ABR9Z5R6</accession>
<evidence type="ECO:0000256" key="10">
    <source>
        <dbReference type="SAM" id="Phobius"/>
    </source>
</evidence>
<protein>
    <recommendedName>
        <fullName evidence="2">diguanylate cyclase</fullName>
        <ecNumber evidence="2">2.7.7.65</ecNumber>
    </recommendedName>
</protein>
<reference evidence="14 15" key="1">
    <citation type="journal article" date="2021" name="PeerJ">
        <title>Analysis of 44 Vibrio anguillarum genomes reveals high genetic diversity.</title>
        <authorList>
            <person name="Hansen M.J."/>
            <person name="Dalsgaard I."/>
        </authorList>
    </citation>
    <scope>NUCLEOTIDE SEQUENCE [LARGE SCALE GENOMIC DNA]</scope>
    <source>
        <strain evidence="14 15">040915-1/1B</strain>
    </source>
</reference>
<dbReference type="PANTHER" id="PTHR45138">
    <property type="entry name" value="REGULATORY COMPONENTS OF SENSORY TRANSDUCTION SYSTEM"/>
    <property type="match status" value="1"/>
</dbReference>
<evidence type="ECO:0000259" key="12">
    <source>
        <dbReference type="PROSITE" id="PS50113"/>
    </source>
</evidence>
<feature type="domain" description="PAC" evidence="12">
    <location>
        <begin position="409"/>
        <end position="460"/>
    </location>
</feature>
<keyword evidence="5" id="KW-0547">Nucleotide-binding</keyword>
<dbReference type="PROSITE" id="PS50887">
    <property type="entry name" value="GGDEF"/>
    <property type="match status" value="1"/>
</dbReference>
<keyword evidence="8" id="KW-0902">Two-component regulatory system</keyword>
<evidence type="ECO:0000256" key="1">
    <source>
        <dbReference type="ARBA" id="ARBA00004533"/>
    </source>
</evidence>
<dbReference type="Gene3D" id="3.30.450.20">
    <property type="entry name" value="PAS domain"/>
    <property type="match status" value="3"/>
</dbReference>
<evidence type="ECO:0000256" key="8">
    <source>
        <dbReference type="ARBA" id="ARBA00023012"/>
    </source>
</evidence>
<feature type="transmembrane region" description="Helical" evidence="10">
    <location>
        <begin position="310"/>
        <end position="331"/>
    </location>
</feature>
<dbReference type="InterPro" id="IPR035965">
    <property type="entry name" value="PAS-like_dom_sf"/>
</dbReference>
<dbReference type="Gene3D" id="3.30.70.270">
    <property type="match status" value="1"/>
</dbReference>
<dbReference type="InterPro" id="IPR029787">
    <property type="entry name" value="Nucleotide_cyclase"/>
</dbReference>
<dbReference type="EC" id="2.7.7.65" evidence="2"/>
<evidence type="ECO:0000259" key="11">
    <source>
        <dbReference type="PROSITE" id="PS50112"/>
    </source>
</evidence>
<dbReference type="SUPFAM" id="SSF55073">
    <property type="entry name" value="Nucleotide cyclase"/>
    <property type="match status" value="1"/>
</dbReference>
<feature type="domain" description="PAS" evidence="11">
    <location>
        <begin position="336"/>
        <end position="407"/>
    </location>
</feature>
<keyword evidence="15" id="KW-1185">Reference proteome</keyword>
<feature type="transmembrane region" description="Helical" evidence="10">
    <location>
        <begin position="6"/>
        <end position="26"/>
    </location>
</feature>
<keyword evidence="10" id="KW-0472">Membrane</keyword>